<keyword evidence="2" id="KW-1133">Transmembrane helix</keyword>
<dbReference type="AlphaFoldDB" id="A0A0A2DPU3"/>
<name>A0A0A2DPU3_9CORY</name>
<feature type="chain" id="PRO_5001985957" description="Secreted protein" evidence="3">
    <location>
        <begin position="28"/>
        <end position="332"/>
    </location>
</feature>
<evidence type="ECO:0000256" key="1">
    <source>
        <dbReference type="SAM" id="MobiDB-lite"/>
    </source>
</evidence>
<keyword evidence="5" id="KW-1185">Reference proteome</keyword>
<evidence type="ECO:0000256" key="2">
    <source>
        <dbReference type="SAM" id="Phobius"/>
    </source>
</evidence>
<accession>A0A0A2DPU3</accession>
<keyword evidence="2" id="KW-0812">Transmembrane</keyword>
<dbReference type="GeneID" id="300553637"/>
<comment type="caution">
    <text evidence="4">The sequence shown here is derived from an EMBL/GenBank/DDBJ whole genome shotgun (WGS) entry which is preliminary data.</text>
</comment>
<proteinExistence type="predicted"/>
<sequence length="332" mass="35915">MKRFHQTLTAAAVATALAFGGISVANAQDLPATIELDGTVYTKQEDGSYVYTPEFGGNSVTLPAEKVDEIIKKQAPAEQPNMNNPATKTDTTGHVWYQHMQDKSFYVKDAALVNVDITDEMRDAYKKAFENAPAPETTPEKSPEQDSPALPATKKDSSGHEWYQHMQDKSLYVKDAALVNEDITDEMRTAYAQAFPEKTQEEAQKPGFDKKQLAWLALPAVLTIGGVLWYLSQDGKTYVKDKNRANQAPTAEEKAASEKMLAEHKDEVIAQGGKLDENAAANGGATDTATKETGRGMLAQTGSNTAARGLAALAITVMIAAAAVVSRRKLFA</sequence>
<evidence type="ECO:0008006" key="6">
    <source>
        <dbReference type="Google" id="ProtNLM"/>
    </source>
</evidence>
<dbReference type="Proteomes" id="UP000030145">
    <property type="component" value="Unassembled WGS sequence"/>
</dbReference>
<evidence type="ECO:0000313" key="5">
    <source>
        <dbReference type="Proteomes" id="UP000030145"/>
    </source>
</evidence>
<reference evidence="4 5" key="1">
    <citation type="submission" date="2014-10" db="EMBL/GenBank/DDBJ databases">
        <title>Whole Genome sequence of Corynebacterium auriscanis strain CIP 106629.</title>
        <authorList>
            <person name="Hassan S.S."/>
            <person name="Jamal S.B."/>
            <person name="Tiwari S."/>
            <person name="Oliveira L.D.C."/>
            <person name="Souza F."/>
            <person name="Mariano D.C."/>
            <person name="Almeida S."/>
            <person name="Dorella F."/>
            <person name="Pereira F."/>
            <person name="Carvalho A."/>
            <person name="Leal C.A."/>
            <person name="Soares S.D.C."/>
            <person name="Figueiredo H.C."/>
            <person name="Silva A."/>
            <person name="Azevedo V.A."/>
        </authorList>
    </citation>
    <scope>NUCLEOTIDE SEQUENCE [LARGE SCALE GENOMIC DNA]</scope>
    <source>
        <strain evidence="4 5">CIP 106629</strain>
    </source>
</reference>
<protein>
    <recommendedName>
        <fullName evidence="6">Secreted protein</fullName>
    </recommendedName>
</protein>
<keyword evidence="2" id="KW-0472">Membrane</keyword>
<dbReference type="EMBL" id="JRVJ01000004">
    <property type="protein sequence ID" value="KGM18871.1"/>
    <property type="molecule type" value="Genomic_DNA"/>
</dbReference>
<feature type="transmembrane region" description="Helical" evidence="2">
    <location>
        <begin position="305"/>
        <end position="325"/>
    </location>
</feature>
<dbReference type="RefSeq" id="WP_035113612.1">
    <property type="nucleotide sequence ID" value="NZ_CP047046.1"/>
</dbReference>
<feature type="signal peptide" evidence="3">
    <location>
        <begin position="1"/>
        <end position="27"/>
    </location>
</feature>
<feature type="region of interest" description="Disordered" evidence="1">
    <location>
        <begin position="131"/>
        <end position="161"/>
    </location>
</feature>
<keyword evidence="3" id="KW-0732">Signal</keyword>
<feature type="transmembrane region" description="Helical" evidence="2">
    <location>
        <begin position="213"/>
        <end position="232"/>
    </location>
</feature>
<evidence type="ECO:0000256" key="3">
    <source>
        <dbReference type="SAM" id="SignalP"/>
    </source>
</evidence>
<evidence type="ECO:0000313" key="4">
    <source>
        <dbReference type="EMBL" id="KGM18871.1"/>
    </source>
</evidence>
<organism evidence="4 5">
    <name type="scientific">Corynebacterium auriscanis</name>
    <dbReference type="NCBI Taxonomy" id="99807"/>
    <lineage>
        <taxon>Bacteria</taxon>
        <taxon>Bacillati</taxon>
        <taxon>Actinomycetota</taxon>
        <taxon>Actinomycetes</taxon>
        <taxon>Mycobacteriales</taxon>
        <taxon>Corynebacteriaceae</taxon>
        <taxon>Corynebacterium</taxon>
    </lineage>
</organism>
<gene>
    <name evidence="4" type="ORF">MA47_04440</name>
</gene>